<organism evidence="2 3">
    <name type="scientific">Pseudonocardia eucalypti</name>
    <dbReference type="NCBI Taxonomy" id="648755"/>
    <lineage>
        <taxon>Bacteria</taxon>
        <taxon>Bacillati</taxon>
        <taxon>Actinomycetota</taxon>
        <taxon>Actinomycetes</taxon>
        <taxon>Pseudonocardiales</taxon>
        <taxon>Pseudonocardiaceae</taxon>
        <taxon>Pseudonocardia</taxon>
    </lineage>
</organism>
<accession>A0ABP9Q9A1</accession>
<evidence type="ECO:0000256" key="1">
    <source>
        <dbReference type="SAM" id="MobiDB-lite"/>
    </source>
</evidence>
<protein>
    <submittedName>
        <fullName evidence="2">Uncharacterized protein</fullName>
    </submittedName>
</protein>
<dbReference type="Proteomes" id="UP001428817">
    <property type="component" value="Unassembled WGS sequence"/>
</dbReference>
<proteinExistence type="predicted"/>
<evidence type="ECO:0000313" key="2">
    <source>
        <dbReference type="EMBL" id="GAA5158933.1"/>
    </source>
</evidence>
<sequence>MAQDNGWASWGQPVSLGAMPARPASGWTLAVATDTTAPAPRGTRSGSGLEDDAALLAAVSGLVVTPLTLTTRAPADLAARLHALPLQVGAIFLTRTERAWAHETQHLLRDHGARPLITDDDATAITLTATALTYLARLHRSLGQARTVVVGAETMPIMCALLLASGNNHVSVWHPHEATSALERACRHADLVINLLAAQLAVRRVAMDRPAGSVIEIGGDHEHLLALPGLSRAVAGAPGAPVDLEAYHACVHGLVTVTPPGWSLTAPPWSGASPRHSCASTRNPPWRAGSAPSTAHAGANVRAWIPRAHPWTPARSQD</sequence>
<evidence type="ECO:0000313" key="3">
    <source>
        <dbReference type="Proteomes" id="UP001428817"/>
    </source>
</evidence>
<dbReference type="EMBL" id="BAABJP010000016">
    <property type="protein sequence ID" value="GAA5158933.1"/>
    <property type="molecule type" value="Genomic_DNA"/>
</dbReference>
<gene>
    <name evidence="2" type="ORF">GCM10023321_39280</name>
</gene>
<name>A0ABP9Q9A1_9PSEU</name>
<feature type="region of interest" description="Disordered" evidence="1">
    <location>
        <begin position="275"/>
        <end position="295"/>
    </location>
</feature>
<keyword evidence="3" id="KW-1185">Reference proteome</keyword>
<reference evidence="3" key="1">
    <citation type="journal article" date="2019" name="Int. J. Syst. Evol. Microbiol.">
        <title>The Global Catalogue of Microorganisms (GCM) 10K type strain sequencing project: providing services to taxonomists for standard genome sequencing and annotation.</title>
        <authorList>
            <consortium name="The Broad Institute Genomics Platform"/>
            <consortium name="The Broad Institute Genome Sequencing Center for Infectious Disease"/>
            <person name="Wu L."/>
            <person name="Ma J."/>
        </authorList>
    </citation>
    <scope>NUCLEOTIDE SEQUENCE [LARGE SCALE GENOMIC DNA]</scope>
    <source>
        <strain evidence="3">JCM 18303</strain>
    </source>
</reference>
<comment type="caution">
    <text evidence="2">The sequence shown here is derived from an EMBL/GenBank/DDBJ whole genome shotgun (WGS) entry which is preliminary data.</text>
</comment>